<organism evidence="4 5">
    <name type="scientific">Edaphobacter modestus</name>
    <dbReference type="NCBI Taxonomy" id="388466"/>
    <lineage>
        <taxon>Bacteria</taxon>
        <taxon>Pseudomonadati</taxon>
        <taxon>Acidobacteriota</taxon>
        <taxon>Terriglobia</taxon>
        <taxon>Terriglobales</taxon>
        <taxon>Acidobacteriaceae</taxon>
        <taxon>Edaphobacter</taxon>
    </lineage>
</organism>
<sequence length="738" mass="81063">MRAAALMCVAAGATAMLAMVLAPLPRDSRVVVHAGPVQVTWRRHIAPLVYKNCTSCHHDGGSGPFGLMTYEDAKRWGGVMKSVTESRYMPPWLPEPGYGTFAGNRRLTEEEIALVKTWVEGGMPEGDGSAPTAPVYGSDWELGAPDMVLEMASPMQIPAGGTDLFENFVLPVPLKETKWVRAMEIKPGSPQVVHHANVILDRTASLRRAHPEDWQKGVPGMDILVDSGESFDPDSHFLFWKPDSTALVEAEGMPWRLDAGNDLVLNMHLKPTGKAESVRARIGLYFAQEAATAHPMLLQLEHDAALDIPAGQAAFVVNDALKLPVAVDVLGIYPHAHYLGKRMEAWAVLPNGERRWLVLIKDWDIDRQSVYRFAKPVSLPSGSVVHMRYAYDNSARNVRNPNSPPVRVHAGNRSVDEMGHLWLQVLPRPDKNTAGVDPRMQLERAWMENRLRKNEKDDIALYNLASLTMMEGDGAQAVKLYRRVLERRPDDVRTITSLGTAMEASGDWQQAQAQYRAAMAKDSNYADAVFDLAALDLRHGSVAEAEQLFRGLIIAHPEDSGARAGLGSALLASDRPAEAKIEFESALARAPESFEALYGLARIAVGDGDLPGAEPLLLRAIAGRDDGEAQRLLAMVYAGMGRMEKAVEHLLAWQKLQPLEAEPHRALAQVYSQMGRMQDAIREQKTVGTLVQGLADDWNDLGVMEAQAGDKAAARRDLEHALQLEPGNKAAQANLRRL</sequence>
<dbReference type="SUPFAM" id="SSF46626">
    <property type="entry name" value="Cytochrome c"/>
    <property type="match status" value="1"/>
</dbReference>
<dbReference type="Gene3D" id="1.25.40.10">
    <property type="entry name" value="Tetratricopeptide repeat domain"/>
    <property type="match status" value="2"/>
</dbReference>
<dbReference type="GO" id="GO:0020037">
    <property type="term" value="F:heme binding"/>
    <property type="evidence" value="ECO:0007669"/>
    <property type="project" value="InterPro"/>
</dbReference>
<dbReference type="SUPFAM" id="SSF49742">
    <property type="entry name" value="PHM/PNGase F"/>
    <property type="match status" value="2"/>
</dbReference>
<protein>
    <submittedName>
        <fullName evidence="4">Flp pilus assembly protein TadD</fullName>
    </submittedName>
</protein>
<dbReference type="InterPro" id="IPR052943">
    <property type="entry name" value="TMTC_O-mannosyl-trnsfr"/>
</dbReference>
<dbReference type="Gene3D" id="2.60.120.230">
    <property type="match status" value="1"/>
</dbReference>
<dbReference type="AlphaFoldDB" id="A0A4Q7XYX1"/>
<dbReference type="InterPro" id="IPR019734">
    <property type="entry name" value="TPR_rpt"/>
</dbReference>
<evidence type="ECO:0000313" key="5">
    <source>
        <dbReference type="Proteomes" id="UP000292958"/>
    </source>
</evidence>
<evidence type="ECO:0000256" key="3">
    <source>
        <dbReference type="SAM" id="SignalP"/>
    </source>
</evidence>
<evidence type="ECO:0000256" key="1">
    <source>
        <dbReference type="ARBA" id="ARBA00023157"/>
    </source>
</evidence>
<gene>
    <name evidence="4" type="ORF">BDD14_6204</name>
</gene>
<dbReference type="SUPFAM" id="SSF48452">
    <property type="entry name" value="TPR-like"/>
    <property type="match status" value="2"/>
</dbReference>
<dbReference type="PANTHER" id="PTHR44809">
    <property type="match status" value="1"/>
</dbReference>
<reference evidence="4 5" key="1">
    <citation type="submission" date="2019-02" db="EMBL/GenBank/DDBJ databases">
        <title>Genomic Encyclopedia of Archaeal and Bacterial Type Strains, Phase II (KMG-II): from individual species to whole genera.</title>
        <authorList>
            <person name="Goeker M."/>
        </authorList>
    </citation>
    <scope>NUCLEOTIDE SEQUENCE [LARGE SCALE GENOMIC DNA]</scope>
    <source>
        <strain evidence="4 5">DSM 18101</strain>
    </source>
</reference>
<dbReference type="Pfam" id="PF13432">
    <property type="entry name" value="TPR_16"/>
    <property type="match status" value="1"/>
</dbReference>
<dbReference type="Proteomes" id="UP000292958">
    <property type="component" value="Unassembled WGS sequence"/>
</dbReference>
<feature type="repeat" description="TPR" evidence="2">
    <location>
        <begin position="695"/>
        <end position="728"/>
    </location>
</feature>
<accession>A0A4Q7XYX1</accession>
<evidence type="ECO:0000313" key="4">
    <source>
        <dbReference type="EMBL" id="RZU29612.1"/>
    </source>
</evidence>
<dbReference type="SMART" id="SM00028">
    <property type="entry name" value="TPR"/>
    <property type="match status" value="5"/>
</dbReference>
<dbReference type="GO" id="GO:0009055">
    <property type="term" value="F:electron transfer activity"/>
    <property type="evidence" value="ECO:0007669"/>
    <property type="project" value="InterPro"/>
</dbReference>
<dbReference type="Pfam" id="PF14559">
    <property type="entry name" value="TPR_19"/>
    <property type="match status" value="1"/>
</dbReference>
<dbReference type="PROSITE" id="PS50005">
    <property type="entry name" value="TPR"/>
    <property type="match status" value="2"/>
</dbReference>
<proteinExistence type="predicted"/>
<keyword evidence="5" id="KW-1185">Reference proteome</keyword>
<feature type="repeat" description="TPR" evidence="2">
    <location>
        <begin position="458"/>
        <end position="491"/>
    </location>
</feature>
<dbReference type="InterPro" id="IPR011990">
    <property type="entry name" value="TPR-like_helical_dom_sf"/>
</dbReference>
<dbReference type="Pfam" id="PF13174">
    <property type="entry name" value="TPR_6"/>
    <property type="match status" value="1"/>
</dbReference>
<feature type="chain" id="PRO_5020447741" evidence="3">
    <location>
        <begin position="19"/>
        <end position="738"/>
    </location>
</feature>
<dbReference type="InterPro" id="IPR014784">
    <property type="entry name" value="Cu2_ascorb_mOase-like_C"/>
</dbReference>
<keyword evidence="3" id="KW-0732">Signal</keyword>
<dbReference type="EMBL" id="SHKW01000007">
    <property type="protein sequence ID" value="RZU29612.1"/>
    <property type="molecule type" value="Genomic_DNA"/>
</dbReference>
<keyword evidence="2" id="KW-0802">TPR repeat</keyword>
<comment type="caution">
    <text evidence="4">The sequence shown here is derived from an EMBL/GenBank/DDBJ whole genome shotgun (WGS) entry which is preliminary data.</text>
</comment>
<dbReference type="GO" id="GO:0016715">
    <property type="term" value="F:oxidoreductase activity, acting on paired donors, with incorporation or reduction of molecular oxygen, reduced ascorbate as one donor, and incorporation of one atom of oxygen"/>
    <property type="evidence" value="ECO:0007669"/>
    <property type="project" value="InterPro"/>
</dbReference>
<name>A0A4Q7XYX1_9BACT</name>
<evidence type="ECO:0000256" key="2">
    <source>
        <dbReference type="PROSITE-ProRule" id="PRU00339"/>
    </source>
</evidence>
<dbReference type="PANTHER" id="PTHR44809:SF1">
    <property type="entry name" value="PROTEIN O-MANNOSYL-TRANSFERASE TMTC1"/>
    <property type="match status" value="1"/>
</dbReference>
<dbReference type="RefSeq" id="WP_165420397.1">
    <property type="nucleotide sequence ID" value="NZ_SHKW01000007.1"/>
</dbReference>
<keyword evidence="1" id="KW-1015">Disulfide bond</keyword>
<feature type="signal peptide" evidence="3">
    <location>
        <begin position="1"/>
        <end position="18"/>
    </location>
</feature>
<dbReference type="InterPro" id="IPR008977">
    <property type="entry name" value="PHM/PNGase_F_dom_sf"/>
</dbReference>
<dbReference type="InterPro" id="IPR036909">
    <property type="entry name" value="Cyt_c-like_dom_sf"/>
</dbReference>